<gene>
    <name evidence="3" type="ORF">TRIATDRAFT_306715</name>
</gene>
<dbReference type="eggNOG" id="ENOG502RJVR">
    <property type="taxonomic scope" value="Eukaryota"/>
</dbReference>
<proteinExistence type="predicted"/>
<dbReference type="InterPro" id="IPR058925">
    <property type="entry name" value="zf-C2H2_AcuF"/>
</dbReference>
<reference evidence="3 4" key="1">
    <citation type="journal article" date="2011" name="Genome Biol.">
        <title>Comparative genome sequence analysis underscores mycoparasitism as the ancestral life style of Trichoderma.</title>
        <authorList>
            <person name="Kubicek C.P."/>
            <person name="Herrera-Estrella A."/>
            <person name="Seidl-Seiboth V."/>
            <person name="Martinez D.A."/>
            <person name="Druzhinina I.S."/>
            <person name="Thon M."/>
            <person name="Zeilinger S."/>
            <person name="Casas-Flores S."/>
            <person name="Horwitz B.A."/>
            <person name="Mukherjee P.K."/>
            <person name="Mukherjee M."/>
            <person name="Kredics L."/>
            <person name="Alcaraz L.D."/>
            <person name="Aerts A."/>
            <person name="Antal Z."/>
            <person name="Atanasova L."/>
            <person name="Cervantes-Badillo M.G."/>
            <person name="Challacombe J."/>
            <person name="Chertkov O."/>
            <person name="McCluskey K."/>
            <person name="Coulpier F."/>
            <person name="Deshpande N."/>
            <person name="von Doehren H."/>
            <person name="Ebbole D.J."/>
            <person name="Esquivel-Naranjo E.U."/>
            <person name="Fekete E."/>
            <person name="Flipphi M."/>
            <person name="Glaser F."/>
            <person name="Gomez-Rodriguez E.Y."/>
            <person name="Gruber S."/>
            <person name="Han C."/>
            <person name="Henrissat B."/>
            <person name="Hermosa R."/>
            <person name="Hernandez-Onate M."/>
            <person name="Karaffa L."/>
            <person name="Kosti I."/>
            <person name="Le Crom S."/>
            <person name="Lindquist E."/>
            <person name="Lucas S."/>
            <person name="Luebeck M."/>
            <person name="Luebeck P.S."/>
            <person name="Margeot A."/>
            <person name="Metz B."/>
            <person name="Misra M."/>
            <person name="Nevalainen H."/>
            <person name="Omann M."/>
            <person name="Packer N."/>
            <person name="Perrone G."/>
            <person name="Uresti-Rivera E.E."/>
            <person name="Salamov A."/>
            <person name="Schmoll M."/>
            <person name="Seiboth B."/>
            <person name="Shapiro H."/>
            <person name="Sukno S."/>
            <person name="Tamayo-Ramos J.A."/>
            <person name="Tisch D."/>
            <person name="Wiest A."/>
            <person name="Wilkinson H.H."/>
            <person name="Zhang M."/>
            <person name="Coutinho P.M."/>
            <person name="Kenerley C.M."/>
            <person name="Monte E."/>
            <person name="Baker S.E."/>
            <person name="Grigoriev I.V."/>
        </authorList>
    </citation>
    <scope>NUCLEOTIDE SEQUENCE [LARGE SCALE GENOMIC DNA]</scope>
    <source>
        <strain evidence="4">ATCC 20476 / IMI 206040</strain>
    </source>
</reference>
<dbReference type="Proteomes" id="UP000005426">
    <property type="component" value="Unassembled WGS sequence"/>
</dbReference>
<comment type="caution">
    <text evidence="3">The sequence shown here is derived from an EMBL/GenBank/DDBJ whole genome shotgun (WGS) entry which is preliminary data.</text>
</comment>
<feature type="region of interest" description="Disordered" evidence="1">
    <location>
        <begin position="91"/>
        <end position="111"/>
    </location>
</feature>
<dbReference type="OrthoDB" id="4900688at2759"/>
<accession>G9NR12</accession>
<dbReference type="EMBL" id="ABDG02000021">
    <property type="protein sequence ID" value="EHK46982.1"/>
    <property type="molecule type" value="Genomic_DNA"/>
</dbReference>
<dbReference type="Pfam" id="PF26082">
    <property type="entry name" value="zf-C2H2_AcuF"/>
    <property type="match status" value="1"/>
</dbReference>
<protein>
    <recommendedName>
        <fullName evidence="2">Oxidoreductase acuF-like C2H2 type zinc-finger domain-containing protein</fullName>
    </recommendedName>
</protein>
<dbReference type="PANTHER" id="PTHR35391:SF7">
    <property type="entry name" value="C2H2-TYPE DOMAIN-CONTAINING PROTEIN"/>
    <property type="match status" value="1"/>
</dbReference>
<feature type="region of interest" description="Disordered" evidence="1">
    <location>
        <begin position="446"/>
        <end position="475"/>
    </location>
</feature>
<dbReference type="AlphaFoldDB" id="G9NR12"/>
<feature type="compositionally biased region" description="Polar residues" evidence="1">
    <location>
        <begin position="446"/>
        <end position="474"/>
    </location>
</feature>
<feature type="domain" description="Oxidoreductase acuF-like C2H2 type zinc-finger" evidence="2">
    <location>
        <begin position="267"/>
        <end position="296"/>
    </location>
</feature>
<name>G9NR12_HYPAI</name>
<keyword evidence="4" id="KW-1185">Reference proteome</keyword>
<dbReference type="HOGENOM" id="CLU_477389_0_0_1"/>
<evidence type="ECO:0000259" key="2">
    <source>
        <dbReference type="Pfam" id="PF26082"/>
    </source>
</evidence>
<dbReference type="PANTHER" id="PTHR35391">
    <property type="entry name" value="C2H2-TYPE DOMAIN-CONTAINING PROTEIN-RELATED"/>
    <property type="match status" value="1"/>
</dbReference>
<evidence type="ECO:0000256" key="1">
    <source>
        <dbReference type="SAM" id="MobiDB-lite"/>
    </source>
</evidence>
<evidence type="ECO:0000313" key="3">
    <source>
        <dbReference type="EMBL" id="EHK46982.1"/>
    </source>
</evidence>
<organism evidence="3 4">
    <name type="scientific">Hypocrea atroviridis (strain ATCC 20476 / IMI 206040)</name>
    <name type="common">Trichoderma atroviride</name>
    <dbReference type="NCBI Taxonomy" id="452589"/>
    <lineage>
        <taxon>Eukaryota</taxon>
        <taxon>Fungi</taxon>
        <taxon>Dikarya</taxon>
        <taxon>Ascomycota</taxon>
        <taxon>Pezizomycotina</taxon>
        <taxon>Sordariomycetes</taxon>
        <taxon>Hypocreomycetidae</taxon>
        <taxon>Hypocreales</taxon>
        <taxon>Hypocreaceae</taxon>
        <taxon>Trichoderma</taxon>
    </lineage>
</organism>
<sequence length="571" mass="64216">MSISDLSKECQELFNRRLVSAASAPKERTAIENHLFRFNLWVKFYAAPYDKRDSLDCRLRKAMVPRSLMLDLLRDLLEALNSDSSIIAPTSQASAIDGSPQSVGDASSNENPETVGDIMIHLLRYTRAIHRSGIMRSLVEVPNHFEYDEKTGENITEMRERLSKTICLRQQNLSFLRSISSKKAALESTEPAPQASSYSAHSCDNTQRALQANWIRTHGTRTAPPVQTATAVDSNQLPRMNTILEQKTAENMAANLPRRPKVPVGQTEFECPYCFVVCPVEEYTKENWPRHIIKDLAPFICVQESCPTPDTMYESHEDWISHMETKHAPRGWACYDESHDSVQYFEDEQSFRRHAIEHHGGDMTEDELTNLTKECECLLPFQPFKSCPFCNEYTDDASITLDEHITLHLLYLSQVSIPGDFLEMRSVEFESEEEILSSGACLEGSKLSQKNKPDSVSSVRTPKRGTSASSSINNPKLLKTNEDATLTELVSLAKKREGKNQYHTPIEAVGEPSADDSSVVGLEMASCMHNCSVSPNMGLSDDIIEPPTIEHTPGEPDIWDRLQVRESLQAQ</sequence>
<dbReference type="STRING" id="452589.G9NR12"/>
<evidence type="ECO:0000313" key="4">
    <source>
        <dbReference type="Proteomes" id="UP000005426"/>
    </source>
</evidence>